<dbReference type="Pfam" id="PF13672">
    <property type="entry name" value="PP2C_2"/>
    <property type="match status" value="1"/>
</dbReference>
<feature type="domain" description="PPM-type phosphatase" evidence="1">
    <location>
        <begin position="103"/>
        <end position="342"/>
    </location>
</feature>
<comment type="caution">
    <text evidence="2">The sequence shown here is derived from an EMBL/GenBank/DDBJ whole genome shotgun (WGS) entry which is preliminary data.</text>
</comment>
<dbReference type="SUPFAM" id="SSF81606">
    <property type="entry name" value="PP2C-like"/>
    <property type="match status" value="1"/>
</dbReference>
<protein>
    <recommendedName>
        <fullName evidence="1">PPM-type phosphatase domain-containing protein</fullName>
    </recommendedName>
</protein>
<dbReference type="Proteomes" id="UP000597444">
    <property type="component" value="Unassembled WGS sequence"/>
</dbReference>
<dbReference type="CDD" id="cd00143">
    <property type="entry name" value="PP2Cc"/>
    <property type="match status" value="1"/>
</dbReference>
<dbReference type="NCBIfam" id="NF033484">
    <property type="entry name" value="Stp1_PP2C_phos"/>
    <property type="match status" value="1"/>
</dbReference>
<dbReference type="InterPro" id="IPR015655">
    <property type="entry name" value="PP2C"/>
</dbReference>
<dbReference type="SMART" id="SM00332">
    <property type="entry name" value="PP2Cc"/>
    <property type="match status" value="1"/>
</dbReference>
<dbReference type="GO" id="GO:0004722">
    <property type="term" value="F:protein serine/threonine phosphatase activity"/>
    <property type="evidence" value="ECO:0007669"/>
    <property type="project" value="InterPro"/>
</dbReference>
<dbReference type="InterPro" id="IPR036457">
    <property type="entry name" value="PPM-type-like_dom_sf"/>
</dbReference>
<dbReference type="AlphaFoldDB" id="A0A8J3INB3"/>
<sequence length="348" mass="39040">MDSRPSKHMLVTSGRLYSLLLYVYPKQFRQKYSWEMIQTFRDCCRDSFERCGGWGLVKWWLFILYDLIMTAILEHLKAVITLCKRLLGLEREFTMLDNLLRLDIALQTDVGLKRPHNEDSMVSVVPDDPEILSKKGALFVVADGMGGHAKGEVASDMAVKIVNASYYEDDDDDIASSLSRAVKQANRMIHHLAMVEESGMGTTCIASVLLNDTLFIANVGDSRAYIIRNGLPRQVSQDHSWVAEQVRAGILTREQARTHERRNVIYRSLGCCAEVEVDIFTEQVQDGDVLVLCTDGLSEVIDEDELCSIVEQYESQESVTRLIARANECGGPDNITAIVARVSLPQSA</sequence>
<evidence type="ECO:0000313" key="3">
    <source>
        <dbReference type="Proteomes" id="UP000597444"/>
    </source>
</evidence>
<proteinExistence type="predicted"/>
<gene>
    <name evidence="2" type="ORF">KSF_025740</name>
</gene>
<dbReference type="EMBL" id="BNJK01000001">
    <property type="protein sequence ID" value="GHO92526.1"/>
    <property type="molecule type" value="Genomic_DNA"/>
</dbReference>
<dbReference type="Gene3D" id="3.60.40.10">
    <property type="entry name" value="PPM-type phosphatase domain"/>
    <property type="match status" value="1"/>
</dbReference>
<reference evidence="2" key="1">
    <citation type="submission" date="2020-10" db="EMBL/GenBank/DDBJ databases">
        <title>Taxonomic study of unclassified bacteria belonging to the class Ktedonobacteria.</title>
        <authorList>
            <person name="Yabe S."/>
            <person name="Wang C.M."/>
            <person name="Zheng Y."/>
            <person name="Sakai Y."/>
            <person name="Cavaletti L."/>
            <person name="Monciardini P."/>
            <person name="Donadio S."/>
        </authorList>
    </citation>
    <scope>NUCLEOTIDE SEQUENCE</scope>
    <source>
        <strain evidence="2">ID150040</strain>
    </source>
</reference>
<dbReference type="PROSITE" id="PS51746">
    <property type="entry name" value="PPM_2"/>
    <property type="match status" value="1"/>
</dbReference>
<evidence type="ECO:0000313" key="2">
    <source>
        <dbReference type="EMBL" id="GHO92526.1"/>
    </source>
</evidence>
<keyword evidence="3" id="KW-1185">Reference proteome</keyword>
<name>A0A8J3INB3_9CHLR</name>
<dbReference type="RefSeq" id="WP_220203354.1">
    <property type="nucleotide sequence ID" value="NZ_BNJK01000001.1"/>
</dbReference>
<accession>A0A8J3INB3</accession>
<evidence type="ECO:0000259" key="1">
    <source>
        <dbReference type="PROSITE" id="PS51746"/>
    </source>
</evidence>
<dbReference type="PANTHER" id="PTHR47992">
    <property type="entry name" value="PROTEIN PHOSPHATASE"/>
    <property type="match status" value="1"/>
</dbReference>
<dbReference type="SMART" id="SM00331">
    <property type="entry name" value="PP2C_SIG"/>
    <property type="match status" value="1"/>
</dbReference>
<dbReference type="InterPro" id="IPR001932">
    <property type="entry name" value="PPM-type_phosphatase-like_dom"/>
</dbReference>
<organism evidence="2 3">
    <name type="scientific">Reticulibacter mediterranei</name>
    <dbReference type="NCBI Taxonomy" id="2778369"/>
    <lineage>
        <taxon>Bacteria</taxon>
        <taxon>Bacillati</taxon>
        <taxon>Chloroflexota</taxon>
        <taxon>Ktedonobacteria</taxon>
        <taxon>Ktedonobacterales</taxon>
        <taxon>Reticulibacteraceae</taxon>
        <taxon>Reticulibacter</taxon>
    </lineage>
</organism>